<dbReference type="Proteomes" id="UP000270291">
    <property type="component" value="Unassembled WGS sequence"/>
</dbReference>
<protein>
    <submittedName>
        <fullName evidence="1">Uncharacterized protein</fullName>
    </submittedName>
</protein>
<evidence type="ECO:0000313" key="2">
    <source>
        <dbReference type="Proteomes" id="UP000270291"/>
    </source>
</evidence>
<accession>A0A428K3I4</accession>
<sequence length="165" mass="17692">MATADNLRIQLSDAELQSITAALDALEAALAPVLITLTAPDVKRLPKASDASLPFIQQALELAEQQPQFAPGYVDIAGLRLDLVAWQQLQRVARRLQPLLSGLTSTNIKLGSEAYVTALAFYNSVQHAARQGVAGAPDALNVLKTRFEQSTVRKPGKLPIPTPNS</sequence>
<dbReference type="OrthoDB" id="5952844at2"/>
<organism evidence="1 2">
    <name type="scientific">Hymenobacter perfusus</name>
    <dbReference type="NCBI Taxonomy" id="1236770"/>
    <lineage>
        <taxon>Bacteria</taxon>
        <taxon>Pseudomonadati</taxon>
        <taxon>Bacteroidota</taxon>
        <taxon>Cytophagia</taxon>
        <taxon>Cytophagales</taxon>
        <taxon>Hymenobacteraceae</taxon>
        <taxon>Hymenobacter</taxon>
    </lineage>
</organism>
<name>A0A428K3I4_9BACT</name>
<dbReference type="AlphaFoldDB" id="A0A428K3I4"/>
<dbReference type="RefSeq" id="WP_125440055.1">
    <property type="nucleotide sequence ID" value="NZ_RWIU01000007.1"/>
</dbReference>
<reference evidence="1 2" key="1">
    <citation type="submission" date="2018-12" db="EMBL/GenBank/DDBJ databases">
        <authorList>
            <person name="Feng G."/>
            <person name="Zhu H."/>
        </authorList>
    </citation>
    <scope>NUCLEOTIDE SEQUENCE [LARGE SCALE GENOMIC DNA]</scope>
    <source>
        <strain evidence="1 2">LMG 26000</strain>
    </source>
</reference>
<evidence type="ECO:0000313" key="1">
    <source>
        <dbReference type="EMBL" id="RSK40953.1"/>
    </source>
</evidence>
<comment type="caution">
    <text evidence="1">The sequence shown here is derived from an EMBL/GenBank/DDBJ whole genome shotgun (WGS) entry which is preliminary data.</text>
</comment>
<dbReference type="EMBL" id="RWIU01000007">
    <property type="protein sequence ID" value="RSK40953.1"/>
    <property type="molecule type" value="Genomic_DNA"/>
</dbReference>
<gene>
    <name evidence="1" type="ORF">EI293_18615</name>
</gene>
<proteinExistence type="predicted"/>
<keyword evidence="2" id="KW-1185">Reference proteome</keyword>